<dbReference type="Proteomes" id="UP001430919">
    <property type="component" value="Unassembled WGS sequence"/>
</dbReference>
<dbReference type="InterPro" id="IPR046525">
    <property type="entry name" value="DUF6702"/>
</dbReference>
<evidence type="ECO:0000313" key="2">
    <source>
        <dbReference type="Proteomes" id="UP001430919"/>
    </source>
</evidence>
<evidence type="ECO:0000313" key="1">
    <source>
        <dbReference type="EMBL" id="MCC9073099.1"/>
    </source>
</evidence>
<reference evidence="1" key="1">
    <citation type="submission" date="2021-11" db="EMBL/GenBank/DDBJ databases">
        <title>Description of novel Flavobacterium species.</title>
        <authorList>
            <person name="Saticioglu I.B."/>
            <person name="Ay H."/>
            <person name="Altun S."/>
            <person name="Duman M."/>
        </authorList>
    </citation>
    <scope>NUCLEOTIDE SEQUENCE</scope>
    <source>
        <strain evidence="1">F-65</strain>
    </source>
</reference>
<dbReference type="EMBL" id="JAJJMO010000001">
    <property type="protein sequence ID" value="MCC9073099.1"/>
    <property type="molecule type" value="Genomic_DNA"/>
</dbReference>
<gene>
    <name evidence="1" type="ORF">LNQ49_16100</name>
</gene>
<protein>
    <submittedName>
        <fullName evidence="1">Uncharacterized protein</fullName>
    </submittedName>
</protein>
<accession>A0ABS8MWE2</accession>
<dbReference type="Pfam" id="PF20420">
    <property type="entry name" value="DUF6702"/>
    <property type="match status" value="1"/>
</dbReference>
<proteinExistence type="predicted"/>
<name>A0ABS8MWE2_9FLAO</name>
<organism evidence="1 2">
    <name type="scientific">Flavobacterium pisciphilum</name>
    <dbReference type="NCBI Taxonomy" id="2893755"/>
    <lineage>
        <taxon>Bacteria</taxon>
        <taxon>Pseudomonadati</taxon>
        <taxon>Bacteroidota</taxon>
        <taxon>Flavobacteriia</taxon>
        <taxon>Flavobacteriales</taxon>
        <taxon>Flavobacteriaceae</taxon>
        <taxon>Flavobacterium</taxon>
    </lineage>
</organism>
<comment type="caution">
    <text evidence="1">The sequence shown here is derived from an EMBL/GenBank/DDBJ whole genome shotgun (WGS) entry which is preliminary data.</text>
</comment>
<sequence>MRKRIIIPVLFMLFILSTAFSFHKFYVGVYQINYAPEKKMLQITSRIFIDDLNNGVEKKYKTKTNIGTGKETEADLALLKKYLAENFIIKVNGQSRPIVFLSKEVEANDVLVCYSRINDVSKIKTLEISNTILVDWNSDQQNITHVSVLGTKKSVLFTESSRKELLKYE</sequence>
<keyword evidence="2" id="KW-1185">Reference proteome</keyword>
<dbReference type="RefSeq" id="WP_229990047.1">
    <property type="nucleotide sequence ID" value="NZ_JAJJMO010000001.1"/>
</dbReference>